<comment type="similarity">
    <text evidence="4">Belongs to the CsrA/RsmA family.</text>
</comment>
<dbReference type="GO" id="GO:0006402">
    <property type="term" value="P:mRNA catabolic process"/>
    <property type="evidence" value="ECO:0007669"/>
    <property type="project" value="InterPro"/>
</dbReference>
<dbReference type="GO" id="GO:0006109">
    <property type="term" value="P:regulation of carbohydrate metabolic process"/>
    <property type="evidence" value="ECO:0007669"/>
    <property type="project" value="InterPro"/>
</dbReference>
<comment type="subunit">
    <text evidence="4">Homodimer; the beta-strands of each monomer intercalate to form a hydrophobic core, while the alpha-helices form wings that extend away from the core.</text>
</comment>
<dbReference type="InterPro" id="IPR003751">
    <property type="entry name" value="CsrA"/>
</dbReference>
<evidence type="ECO:0000313" key="5">
    <source>
        <dbReference type="EMBL" id="OWK34370.1"/>
    </source>
</evidence>
<evidence type="ECO:0000313" key="6">
    <source>
        <dbReference type="Proteomes" id="UP000214646"/>
    </source>
</evidence>
<dbReference type="GO" id="GO:0048027">
    <property type="term" value="F:mRNA 5'-UTR binding"/>
    <property type="evidence" value="ECO:0007669"/>
    <property type="project" value="UniProtKB-UniRule"/>
</dbReference>
<dbReference type="Pfam" id="PF02599">
    <property type="entry name" value="CsrA"/>
    <property type="match status" value="1"/>
</dbReference>
<keyword evidence="6" id="KW-1185">Reference proteome</keyword>
<evidence type="ECO:0000256" key="4">
    <source>
        <dbReference type="HAMAP-Rule" id="MF_00167"/>
    </source>
</evidence>
<dbReference type="GO" id="GO:0005829">
    <property type="term" value="C:cytosol"/>
    <property type="evidence" value="ECO:0007669"/>
    <property type="project" value="TreeGrafter"/>
</dbReference>
<reference evidence="6" key="1">
    <citation type="submission" date="2017-06" db="EMBL/GenBank/DDBJ databases">
        <title>Genome analysis of Fimbriiglobus ruber SP5, the first member of the order Planctomycetales with confirmed chitinolytic capability.</title>
        <authorList>
            <person name="Ravin N.V."/>
            <person name="Rakitin A.L."/>
            <person name="Ivanova A.A."/>
            <person name="Beletsky A.V."/>
            <person name="Kulichevskaya I.S."/>
            <person name="Mardanov A.V."/>
            <person name="Dedysh S.N."/>
        </authorList>
    </citation>
    <scope>NUCLEOTIDE SEQUENCE [LARGE SCALE GENOMIC DNA]</scope>
    <source>
        <strain evidence="6">SP5</strain>
    </source>
</reference>
<gene>
    <name evidence="4" type="primary">csrA</name>
    <name evidence="5" type="ORF">FRUB_10341</name>
</gene>
<dbReference type="GO" id="GO:0044781">
    <property type="term" value="P:bacterial-type flagellum organization"/>
    <property type="evidence" value="ECO:0007669"/>
    <property type="project" value="UniProtKB-KW"/>
</dbReference>
<dbReference type="AlphaFoldDB" id="A0A225CYB6"/>
<keyword evidence="2 4" id="KW-0810">Translation regulation</keyword>
<dbReference type="RefSeq" id="WP_088260675.1">
    <property type="nucleotide sequence ID" value="NZ_NIDE01000020.1"/>
</dbReference>
<name>A0A225CYB6_9BACT</name>
<evidence type="ECO:0000256" key="1">
    <source>
        <dbReference type="ARBA" id="ARBA00022490"/>
    </source>
</evidence>
<dbReference type="Gene3D" id="2.60.40.4380">
    <property type="entry name" value="Translational regulator CsrA"/>
    <property type="match status" value="1"/>
</dbReference>
<organism evidence="5 6">
    <name type="scientific">Fimbriiglobus ruber</name>
    <dbReference type="NCBI Taxonomy" id="1908690"/>
    <lineage>
        <taxon>Bacteria</taxon>
        <taxon>Pseudomonadati</taxon>
        <taxon>Planctomycetota</taxon>
        <taxon>Planctomycetia</taxon>
        <taxon>Gemmatales</taxon>
        <taxon>Gemmataceae</taxon>
        <taxon>Fimbriiglobus</taxon>
    </lineage>
</organism>
<evidence type="ECO:0000256" key="3">
    <source>
        <dbReference type="ARBA" id="ARBA00022884"/>
    </source>
</evidence>
<protein>
    <recommendedName>
        <fullName evidence="4">Translational regulator CsrA</fullName>
    </recommendedName>
</protein>
<proteinExistence type="inferred from homology"/>
<dbReference type="GO" id="GO:1902208">
    <property type="term" value="P:regulation of bacterial-type flagellum assembly"/>
    <property type="evidence" value="ECO:0007669"/>
    <property type="project" value="UniProtKB-UniRule"/>
</dbReference>
<dbReference type="HAMAP" id="MF_00167">
    <property type="entry name" value="CsrA"/>
    <property type="match status" value="1"/>
</dbReference>
<dbReference type="GO" id="GO:0045947">
    <property type="term" value="P:negative regulation of translational initiation"/>
    <property type="evidence" value="ECO:0007669"/>
    <property type="project" value="UniProtKB-UniRule"/>
</dbReference>
<dbReference type="SUPFAM" id="SSF117130">
    <property type="entry name" value="CsrA-like"/>
    <property type="match status" value="1"/>
</dbReference>
<comment type="caution">
    <text evidence="5">The sequence shown here is derived from an EMBL/GenBank/DDBJ whole genome shotgun (WGS) entry which is preliminary data.</text>
</comment>
<keyword evidence="3 4" id="KW-0694">RNA-binding</keyword>
<evidence type="ECO:0000256" key="2">
    <source>
        <dbReference type="ARBA" id="ARBA00022845"/>
    </source>
</evidence>
<comment type="subcellular location">
    <subcellularLocation>
        <location evidence="4">Cytoplasm</location>
    </subcellularLocation>
</comment>
<keyword evidence="4" id="KW-0678">Repressor</keyword>
<keyword evidence="1 4" id="KW-0963">Cytoplasm</keyword>
<dbReference type="EMBL" id="NIDE01000020">
    <property type="protein sequence ID" value="OWK34370.1"/>
    <property type="molecule type" value="Genomic_DNA"/>
</dbReference>
<sequence length="86" mass="9353">MLVLSRSVQEKIYVGDDVVITLVRIDRGQVRIGIQCPRNVPIYRDDNAPPAVAARIEEASKGLRYVGDSVDPVGGLLRVPTPNGRA</sequence>
<dbReference type="PANTHER" id="PTHR34984:SF1">
    <property type="entry name" value="CARBON STORAGE REGULATOR"/>
    <property type="match status" value="1"/>
</dbReference>
<dbReference type="PANTHER" id="PTHR34984">
    <property type="entry name" value="CARBON STORAGE REGULATOR"/>
    <property type="match status" value="1"/>
</dbReference>
<comment type="function">
    <text evidence="4">A translational regulator that binds mRNA to regulate translation initiation and/or mRNA stability. Usually binds in the 5'-UTR at or near the Shine-Dalgarno sequence preventing ribosome-binding, thus repressing translation. Its main target seems to be the major flagellin gene, while its function is anatagonized by FliW.</text>
</comment>
<accession>A0A225CYB6</accession>
<dbReference type="InterPro" id="IPR036107">
    <property type="entry name" value="CsrA_sf"/>
</dbReference>
<dbReference type="OrthoDB" id="289081at2"/>
<keyword evidence="4" id="KW-1005">Bacterial flagellum biogenesis</keyword>
<dbReference type="Proteomes" id="UP000214646">
    <property type="component" value="Unassembled WGS sequence"/>
</dbReference>